<keyword evidence="3" id="KW-1185">Reference proteome</keyword>
<dbReference type="InterPro" id="IPR043502">
    <property type="entry name" value="DNA/RNA_pol_sf"/>
</dbReference>
<protein>
    <submittedName>
        <fullName evidence="2">Uncharacterized protein</fullName>
    </submittedName>
</protein>
<gene>
    <name evidence="2" type="ORF">PIB30_118924</name>
</gene>
<dbReference type="PANTHER" id="PTHR11439:SF455">
    <property type="entry name" value="RLK (RECEPTOR-LIKE PROTEIN KINASE) 8, PUTATIVE-RELATED"/>
    <property type="match status" value="1"/>
</dbReference>
<comment type="caution">
    <text evidence="2">The sequence shown here is derived from an EMBL/GenBank/DDBJ whole genome shotgun (WGS) entry which is preliminary data.</text>
</comment>
<evidence type="ECO:0000256" key="1">
    <source>
        <dbReference type="SAM" id="MobiDB-lite"/>
    </source>
</evidence>
<evidence type="ECO:0000313" key="2">
    <source>
        <dbReference type="EMBL" id="MED6120630.1"/>
    </source>
</evidence>
<dbReference type="SUPFAM" id="SSF56672">
    <property type="entry name" value="DNA/RNA polymerases"/>
    <property type="match status" value="1"/>
</dbReference>
<sequence length="251" mass="28646">MSDASSMPTPMVSSPQLLSTGSEPFHDQKLYKSAVGTLQYITITRPDLSYAVSKVSQFMHSPLLSHWKAVKQILRYIQGTKDYGIVIHKCNDFRLYYFSDLDWAADIEDRRSVSGYCIFLGTNLLSWSCRKQPTVSRSSTEAEFRSMVECEAELVWIKGLLAELQIPLSKFPMIFCDNLSTVMLTHNTVFHNRTKHFQLDVQSIREKIQSHSLQVVHIPGTEQIADILTKPLILRVVDVCASWVIFSFNFS</sequence>
<evidence type="ECO:0000313" key="3">
    <source>
        <dbReference type="Proteomes" id="UP001341840"/>
    </source>
</evidence>
<dbReference type="Proteomes" id="UP001341840">
    <property type="component" value="Unassembled WGS sequence"/>
</dbReference>
<name>A0ABU6R9J8_9FABA</name>
<dbReference type="CDD" id="cd09272">
    <property type="entry name" value="RNase_HI_RT_Ty1"/>
    <property type="match status" value="1"/>
</dbReference>
<organism evidence="2 3">
    <name type="scientific">Stylosanthes scabra</name>
    <dbReference type="NCBI Taxonomy" id="79078"/>
    <lineage>
        <taxon>Eukaryota</taxon>
        <taxon>Viridiplantae</taxon>
        <taxon>Streptophyta</taxon>
        <taxon>Embryophyta</taxon>
        <taxon>Tracheophyta</taxon>
        <taxon>Spermatophyta</taxon>
        <taxon>Magnoliopsida</taxon>
        <taxon>eudicotyledons</taxon>
        <taxon>Gunneridae</taxon>
        <taxon>Pentapetalae</taxon>
        <taxon>rosids</taxon>
        <taxon>fabids</taxon>
        <taxon>Fabales</taxon>
        <taxon>Fabaceae</taxon>
        <taxon>Papilionoideae</taxon>
        <taxon>50 kb inversion clade</taxon>
        <taxon>dalbergioids sensu lato</taxon>
        <taxon>Dalbergieae</taxon>
        <taxon>Pterocarpus clade</taxon>
        <taxon>Stylosanthes</taxon>
    </lineage>
</organism>
<accession>A0ABU6R9J8</accession>
<reference evidence="2 3" key="1">
    <citation type="journal article" date="2023" name="Plants (Basel)">
        <title>Bridging the Gap: Combining Genomics and Transcriptomics Approaches to Understand Stylosanthes scabra, an Orphan Legume from the Brazilian Caatinga.</title>
        <authorList>
            <person name="Ferreira-Neto J.R.C."/>
            <person name="da Silva M.D."/>
            <person name="Binneck E."/>
            <person name="de Melo N.F."/>
            <person name="da Silva R.H."/>
            <person name="de Melo A.L.T.M."/>
            <person name="Pandolfi V."/>
            <person name="Bustamante F.O."/>
            <person name="Brasileiro-Vidal A.C."/>
            <person name="Benko-Iseppon A.M."/>
        </authorList>
    </citation>
    <scope>NUCLEOTIDE SEQUENCE [LARGE SCALE GENOMIC DNA]</scope>
    <source>
        <tissue evidence="2">Leaves</tissue>
    </source>
</reference>
<feature type="region of interest" description="Disordered" evidence="1">
    <location>
        <begin position="1"/>
        <end position="20"/>
    </location>
</feature>
<proteinExistence type="predicted"/>
<dbReference type="PANTHER" id="PTHR11439">
    <property type="entry name" value="GAG-POL-RELATED RETROTRANSPOSON"/>
    <property type="match status" value="1"/>
</dbReference>
<dbReference type="EMBL" id="JASCZI010030285">
    <property type="protein sequence ID" value="MED6120630.1"/>
    <property type="molecule type" value="Genomic_DNA"/>
</dbReference>